<dbReference type="PROSITE" id="PS00675">
    <property type="entry name" value="SIGMA54_INTERACT_1"/>
    <property type="match status" value="1"/>
</dbReference>
<dbReference type="InterPro" id="IPR009057">
    <property type="entry name" value="Homeodomain-like_sf"/>
</dbReference>
<feature type="domain" description="Response regulatory" evidence="19">
    <location>
        <begin position="30"/>
        <end position="143"/>
    </location>
</feature>
<keyword evidence="11" id="KW-0010">Activator</keyword>
<evidence type="ECO:0000256" key="2">
    <source>
        <dbReference type="ARBA" id="ARBA00019059"/>
    </source>
</evidence>
<feature type="modified residue" description="4-aspartylphosphate" evidence="16">
    <location>
        <position position="78"/>
    </location>
</feature>
<dbReference type="Pfam" id="PF00072">
    <property type="entry name" value="Response_reg"/>
    <property type="match status" value="1"/>
</dbReference>
<evidence type="ECO:0000256" key="13">
    <source>
        <dbReference type="ARBA" id="ARBA00023231"/>
    </source>
</evidence>
<dbReference type="Proteomes" id="UP000036367">
    <property type="component" value="Unassembled WGS sequence"/>
</dbReference>
<dbReference type="InterPro" id="IPR058031">
    <property type="entry name" value="AAA_lid_NorR"/>
</dbReference>
<dbReference type="GO" id="GO:0005737">
    <property type="term" value="C:cytoplasm"/>
    <property type="evidence" value="ECO:0007669"/>
    <property type="project" value="UniProtKB-SubCell"/>
</dbReference>
<evidence type="ECO:0000256" key="9">
    <source>
        <dbReference type="ARBA" id="ARBA00023015"/>
    </source>
</evidence>
<keyword evidence="10" id="KW-0238">DNA-binding</keyword>
<keyword evidence="12" id="KW-0804">Transcription</keyword>
<evidence type="ECO:0000256" key="7">
    <source>
        <dbReference type="ARBA" id="ARBA00022840"/>
    </source>
</evidence>
<dbReference type="GO" id="GO:0000160">
    <property type="term" value="P:phosphorelay signal transduction system"/>
    <property type="evidence" value="ECO:0007669"/>
    <property type="project" value="UniProtKB-KW"/>
</dbReference>
<dbReference type="EMBL" id="LECT01000016">
    <property type="protein sequence ID" value="KLU06025.1"/>
    <property type="molecule type" value="Genomic_DNA"/>
</dbReference>
<comment type="caution">
    <text evidence="20">The sequence shown here is derived from an EMBL/GenBank/DDBJ whole genome shotgun (WGS) entry which is preliminary data.</text>
</comment>
<dbReference type="STRING" id="595434.RISK_001876"/>
<dbReference type="GO" id="GO:0005524">
    <property type="term" value="F:ATP binding"/>
    <property type="evidence" value="ECO:0007669"/>
    <property type="project" value="UniProtKB-KW"/>
</dbReference>
<evidence type="ECO:0000259" key="19">
    <source>
        <dbReference type="PROSITE" id="PS50110"/>
    </source>
</evidence>
<dbReference type="SMART" id="SM00382">
    <property type="entry name" value="AAA"/>
    <property type="match status" value="1"/>
</dbReference>
<dbReference type="InterPro" id="IPR001789">
    <property type="entry name" value="Sig_transdc_resp-reg_receiver"/>
</dbReference>
<dbReference type="InterPro" id="IPR027417">
    <property type="entry name" value="P-loop_NTPase"/>
</dbReference>
<dbReference type="Pfam" id="PF25601">
    <property type="entry name" value="AAA_lid_14"/>
    <property type="match status" value="1"/>
</dbReference>
<evidence type="ECO:0000256" key="8">
    <source>
        <dbReference type="ARBA" id="ARBA00023012"/>
    </source>
</evidence>
<accession>A0A0J1BHK6</accession>
<dbReference type="Gene3D" id="3.40.50.2300">
    <property type="match status" value="1"/>
</dbReference>
<feature type="region of interest" description="Disordered" evidence="17">
    <location>
        <begin position="410"/>
        <end position="438"/>
    </location>
</feature>
<dbReference type="PROSITE" id="PS50110">
    <property type="entry name" value="RESPONSE_REGULATORY"/>
    <property type="match status" value="1"/>
</dbReference>
<evidence type="ECO:0000256" key="1">
    <source>
        <dbReference type="ARBA" id="ARBA00004496"/>
    </source>
</evidence>
<dbReference type="PANTHER" id="PTHR32071">
    <property type="entry name" value="TRANSCRIPTIONAL REGULATORY PROTEIN"/>
    <property type="match status" value="1"/>
</dbReference>
<reference evidence="20" key="1">
    <citation type="submission" date="2015-05" db="EMBL/GenBank/DDBJ databases">
        <title>Permanent draft genome of Rhodopirellula islandicus K833.</title>
        <authorList>
            <person name="Kizina J."/>
            <person name="Richter M."/>
            <person name="Glockner F.O."/>
            <person name="Harder J."/>
        </authorList>
    </citation>
    <scope>NUCLEOTIDE SEQUENCE [LARGE SCALE GENOMIC DNA]</scope>
    <source>
        <strain evidence="20">K833</strain>
    </source>
</reference>
<dbReference type="InterPro" id="IPR011006">
    <property type="entry name" value="CheY-like_superfamily"/>
</dbReference>
<evidence type="ECO:0000313" key="20">
    <source>
        <dbReference type="EMBL" id="KLU06025.1"/>
    </source>
</evidence>
<evidence type="ECO:0000256" key="17">
    <source>
        <dbReference type="SAM" id="MobiDB-lite"/>
    </source>
</evidence>
<dbReference type="Gene3D" id="1.10.10.60">
    <property type="entry name" value="Homeodomain-like"/>
    <property type="match status" value="1"/>
</dbReference>
<feature type="region of interest" description="Disordered" evidence="17">
    <location>
        <begin position="1"/>
        <end position="23"/>
    </location>
</feature>
<feature type="domain" description="Sigma-54 factor interaction" evidence="18">
    <location>
        <begin position="169"/>
        <end position="399"/>
    </location>
</feature>
<feature type="compositionally biased region" description="Polar residues" evidence="17">
    <location>
        <begin position="14"/>
        <end position="23"/>
    </location>
</feature>
<dbReference type="Pfam" id="PF02954">
    <property type="entry name" value="HTH_8"/>
    <property type="match status" value="1"/>
</dbReference>
<evidence type="ECO:0000259" key="18">
    <source>
        <dbReference type="PROSITE" id="PS50045"/>
    </source>
</evidence>
<dbReference type="PROSITE" id="PS50045">
    <property type="entry name" value="SIGMA54_INTERACT_4"/>
    <property type="match status" value="1"/>
</dbReference>
<keyword evidence="9" id="KW-0805">Transcription regulation</keyword>
<keyword evidence="3" id="KW-0963">Cytoplasm</keyword>
<keyword evidence="6" id="KW-0547">Nucleotide-binding</keyword>
<evidence type="ECO:0000256" key="3">
    <source>
        <dbReference type="ARBA" id="ARBA00022490"/>
    </source>
</evidence>
<organism evidence="20 21">
    <name type="scientific">Rhodopirellula islandica</name>
    <dbReference type="NCBI Taxonomy" id="595434"/>
    <lineage>
        <taxon>Bacteria</taxon>
        <taxon>Pseudomonadati</taxon>
        <taxon>Planctomycetota</taxon>
        <taxon>Planctomycetia</taxon>
        <taxon>Pirellulales</taxon>
        <taxon>Pirellulaceae</taxon>
        <taxon>Rhodopirellula</taxon>
    </lineage>
</organism>
<keyword evidence="4" id="KW-0678">Repressor</keyword>
<dbReference type="InterPro" id="IPR002078">
    <property type="entry name" value="Sigma_54_int"/>
</dbReference>
<evidence type="ECO:0000256" key="11">
    <source>
        <dbReference type="ARBA" id="ARBA00023159"/>
    </source>
</evidence>
<dbReference type="GO" id="GO:0043565">
    <property type="term" value="F:sequence-specific DNA binding"/>
    <property type="evidence" value="ECO:0007669"/>
    <property type="project" value="InterPro"/>
</dbReference>
<dbReference type="PATRIC" id="fig|595434.4.peg.1796"/>
<dbReference type="PANTHER" id="PTHR32071:SF95">
    <property type="entry name" value="DNA-BINDING TRANSCRIPTIONAL REGULATOR NTRC"/>
    <property type="match status" value="1"/>
</dbReference>
<dbReference type="SUPFAM" id="SSF52540">
    <property type="entry name" value="P-loop containing nucleoside triphosphate hydrolases"/>
    <property type="match status" value="1"/>
</dbReference>
<name>A0A0J1BHK6_RHOIS</name>
<keyword evidence="7" id="KW-0067">ATP-binding</keyword>
<evidence type="ECO:0000313" key="21">
    <source>
        <dbReference type="Proteomes" id="UP000036367"/>
    </source>
</evidence>
<keyword evidence="5 16" id="KW-0597">Phosphoprotein</keyword>
<dbReference type="InterPro" id="IPR025662">
    <property type="entry name" value="Sigma_54_int_dom_ATP-bd_1"/>
</dbReference>
<evidence type="ECO:0000256" key="10">
    <source>
        <dbReference type="ARBA" id="ARBA00023125"/>
    </source>
</evidence>
<evidence type="ECO:0000256" key="12">
    <source>
        <dbReference type="ARBA" id="ARBA00023163"/>
    </source>
</evidence>
<protein>
    <recommendedName>
        <fullName evidence="2">DNA-binding transcriptional regulator NtrC</fullName>
    </recommendedName>
    <alternativeName>
        <fullName evidence="14">Nitrogen regulation protein NR(I)</fullName>
    </alternativeName>
    <alternativeName>
        <fullName evidence="15">Nitrogen regulator I</fullName>
    </alternativeName>
</protein>
<dbReference type="CDD" id="cd00156">
    <property type="entry name" value="REC"/>
    <property type="match status" value="1"/>
</dbReference>
<dbReference type="InterPro" id="IPR002197">
    <property type="entry name" value="HTH_Fis"/>
</dbReference>
<evidence type="ECO:0000256" key="4">
    <source>
        <dbReference type="ARBA" id="ARBA00022491"/>
    </source>
</evidence>
<evidence type="ECO:0000256" key="6">
    <source>
        <dbReference type="ARBA" id="ARBA00022741"/>
    </source>
</evidence>
<dbReference type="Gene3D" id="1.10.8.60">
    <property type="match status" value="1"/>
</dbReference>
<dbReference type="CDD" id="cd00009">
    <property type="entry name" value="AAA"/>
    <property type="match status" value="1"/>
</dbReference>
<comment type="subcellular location">
    <subcellularLocation>
        <location evidence="1">Cytoplasm</location>
    </subcellularLocation>
</comment>
<evidence type="ECO:0000256" key="16">
    <source>
        <dbReference type="PROSITE-ProRule" id="PRU00169"/>
    </source>
</evidence>
<dbReference type="Pfam" id="PF00158">
    <property type="entry name" value="Sigma54_activat"/>
    <property type="match status" value="1"/>
</dbReference>
<dbReference type="GO" id="GO:0006355">
    <property type="term" value="P:regulation of DNA-templated transcription"/>
    <property type="evidence" value="ECO:0007669"/>
    <property type="project" value="InterPro"/>
</dbReference>
<keyword evidence="21" id="KW-1185">Reference proteome</keyword>
<dbReference type="InterPro" id="IPR003593">
    <property type="entry name" value="AAA+_ATPase"/>
</dbReference>
<dbReference type="PRINTS" id="PR01590">
    <property type="entry name" value="HTHFIS"/>
</dbReference>
<dbReference type="PROSITE" id="PS00688">
    <property type="entry name" value="SIGMA54_INTERACT_3"/>
    <property type="match status" value="1"/>
</dbReference>
<dbReference type="AlphaFoldDB" id="A0A0J1BHK6"/>
<evidence type="ECO:0000256" key="14">
    <source>
        <dbReference type="ARBA" id="ARBA00029881"/>
    </source>
</evidence>
<keyword evidence="13" id="KW-0535">Nitrogen fixation</keyword>
<sequence length="514" mass="56307">MAAGTALQAPHNETGAQSAPRSKWSKSMPSLLVIDDDRTILALAERALAPIADVSVAADAATGLNQIREGNFDAVLLDIQLPDQNGLAVYCEIREHDRRIPVIFMTVEAASKTAIEAMQLGAFDYIAKPLNVESLRDLVEKAIEQRQISSVPVAISADDEGGDQSAELFIGRSPVMLDVFKAVGKVAKQDVPILVRGESGTGKELVARALFQYSHRSDETFLAVNCAALPDNLLESELFGHEKGAFTGAESRRIGKFEQCNGGTLFLDEIGDMAPSVQAKVLRVLQEQRFERVGGNKELTTNVRIIAATNRPLEQMVVDGDYREDLLYRLNGVTIELPPLRDRLSDVPALIRFFLAQAKIEFNKPDLEGLSPEAVDLLTVYEWPGNVRQLRAVIRRCVLDTVMPVITPDTLPDAIAGPRPNGNKPDAKSAETLENQAPGSQLPQLVKRLLKEKSTNVYGEAMEYMERFVILQVLQATDGNQSQAAEILGITRGKLRDRINSYNIVLKSDIAVES</sequence>
<dbReference type="SMART" id="SM00448">
    <property type="entry name" value="REC"/>
    <property type="match status" value="1"/>
</dbReference>
<gene>
    <name evidence="20" type="ORF">RISK_001876</name>
</gene>
<proteinExistence type="predicted"/>
<evidence type="ECO:0000256" key="5">
    <source>
        <dbReference type="ARBA" id="ARBA00022553"/>
    </source>
</evidence>
<evidence type="ECO:0000256" key="15">
    <source>
        <dbReference type="ARBA" id="ARBA00031910"/>
    </source>
</evidence>
<dbReference type="InterPro" id="IPR025944">
    <property type="entry name" value="Sigma_54_int_dom_CS"/>
</dbReference>
<dbReference type="FunFam" id="3.40.50.300:FF:000006">
    <property type="entry name" value="DNA-binding transcriptional regulator NtrC"/>
    <property type="match status" value="1"/>
</dbReference>
<dbReference type="SUPFAM" id="SSF46689">
    <property type="entry name" value="Homeodomain-like"/>
    <property type="match status" value="1"/>
</dbReference>
<dbReference type="Gene3D" id="3.40.50.300">
    <property type="entry name" value="P-loop containing nucleotide triphosphate hydrolases"/>
    <property type="match status" value="1"/>
</dbReference>
<keyword evidence="8" id="KW-0902">Two-component regulatory system</keyword>
<dbReference type="SUPFAM" id="SSF52172">
    <property type="entry name" value="CheY-like"/>
    <property type="match status" value="1"/>
</dbReference>